<reference evidence="1" key="2">
    <citation type="journal article" date="2015" name="Fish Shellfish Immunol.">
        <title>Early steps in the European eel (Anguilla anguilla)-Vibrio vulnificus interaction in the gills: Role of the RtxA13 toxin.</title>
        <authorList>
            <person name="Callol A."/>
            <person name="Pajuelo D."/>
            <person name="Ebbesson L."/>
            <person name="Teles M."/>
            <person name="MacKenzie S."/>
            <person name="Amaro C."/>
        </authorList>
    </citation>
    <scope>NUCLEOTIDE SEQUENCE</scope>
</reference>
<proteinExistence type="predicted"/>
<dbReference type="AlphaFoldDB" id="A0A0E9X8S8"/>
<protein>
    <submittedName>
        <fullName evidence="1">Uncharacterized protein</fullName>
    </submittedName>
</protein>
<sequence length="51" mass="6180">MNQKDYGIKNFMCKYVINPTKILTFSLLLCKRLYFPNKLWNLKTSGWMFKV</sequence>
<name>A0A0E9X8S8_ANGAN</name>
<organism evidence="1">
    <name type="scientific">Anguilla anguilla</name>
    <name type="common">European freshwater eel</name>
    <name type="synonym">Muraena anguilla</name>
    <dbReference type="NCBI Taxonomy" id="7936"/>
    <lineage>
        <taxon>Eukaryota</taxon>
        <taxon>Metazoa</taxon>
        <taxon>Chordata</taxon>
        <taxon>Craniata</taxon>
        <taxon>Vertebrata</taxon>
        <taxon>Euteleostomi</taxon>
        <taxon>Actinopterygii</taxon>
        <taxon>Neopterygii</taxon>
        <taxon>Teleostei</taxon>
        <taxon>Anguilliformes</taxon>
        <taxon>Anguillidae</taxon>
        <taxon>Anguilla</taxon>
    </lineage>
</organism>
<evidence type="ECO:0000313" key="1">
    <source>
        <dbReference type="EMBL" id="JAH99014.1"/>
    </source>
</evidence>
<dbReference type="EMBL" id="GBXM01009563">
    <property type="protein sequence ID" value="JAH99014.1"/>
    <property type="molecule type" value="Transcribed_RNA"/>
</dbReference>
<reference evidence="1" key="1">
    <citation type="submission" date="2014-11" db="EMBL/GenBank/DDBJ databases">
        <authorList>
            <person name="Amaro Gonzalez C."/>
        </authorList>
    </citation>
    <scope>NUCLEOTIDE SEQUENCE</scope>
</reference>
<accession>A0A0E9X8S8</accession>